<keyword evidence="4" id="KW-1185">Reference proteome</keyword>
<organism evidence="3 4">
    <name type="scientific">Dulcicalothrix desertica PCC 7102</name>
    <dbReference type="NCBI Taxonomy" id="232991"/>
    <lineage>
        <taxon>Bacteria</taxon>
        <taxon>Bacillati</taxon>
        <taxon>Cyanobacteriota</taxon>
        <taxon>Cyanophyceae</taxon>
        <taxon>Nostocales</taxon>
        <taxon>Calotrichaceae</taxon>
        <taxon>Dulcicalothrix</taxon>
    </lineage>
</organism>
<feature type="compositionally biased region" description="Low complexity" evidence="1">
    <location>
        <begin position="1250"/>
        <end position="1279"/>
    </location>
</feature>
<evidence type="ECO:0000313" key="3">
    <source>
        <dbReference type="EMBL" id="RUT09550.1"/>
    </source>
</evidence>
<feature type="compositionally biased region" description="Polar residues" evidence="1">
    <location>
        <begin position="1280"/>
        <end position="1338"/>
    </location>
</feature>
<dbReference type="RefSeq" id="WP_127077741.1">
    <property type="nucleotide sequence ID" value="NZ_RSCL01000001.1"/>
</dbReference>
<reference evidence="3" key="2">
    <citation type="journal article" date="2019" name="Genome Biol. Evol.">
        <title>Day and night: Metabolic profiles and evolutionary relationships of six axenic non-marine cyanobacteria.</title>
        <authorList>
            <person name="Will S.E."/>
            <person name="Henke P."/>
            <person name="Boedeker C."/>
            <person name="Huang S."/>
            <person name="Brinkmann H."/>
            <person name="Rohde M."/>
            <person name="Jarek M."/>
            <person name="Friedl T."/>
            <person name="Seufert S."/>
            <person name="Schumacher M."/>
            <person name="Overmann J."/>
            <person name="Neumann-Schaal M."/>
            <person name="Petersen J."/>
        </authorList>
    </citation>
    <scope>NUCLEOTIDE SEQUENCE [LARGE SCALE GENOMIC DNA]</scope>
    <source>
        <strain evidence="3">PCC 7102</strain>
    </source>
</reference>
<keyword evidence="2" id="KW-1133">Transmembrane helix</keyword>
<dbReference type="EMBL" id="RSCL01000001">
    <property type="protein sequence ID" value="RUT09550.1"/>
    <property type="molecule type" value="Genomic_DNA"/>
</dbReference>
<feature type="transmembrane region" description="Helical" evidence="2">
    <location>
        <begin position="56"/>
        <end position="76"/>
    </location>
</feature>
<dbReference type="OrthoDB" id="9773411at2"/>
<evidence type="ECO:0000256" key="1">
    <source>
        <dbReference type="SAM" id="MobiDB-lite"/>
    </source>
</evidence>
<dbReference type="Proteomes" id="UP000271624">
    <property type="component" value="Unassembled WGS sequence"/>
</dbReference>
<feature type="compositionally biased region" description="Polar residues" evidence="1">
    <location>
        <begin position="1226"/>
        <end position="1239"/>
    </location>
</feature>
<keyword evidence="2" id="KW-0812">Transmembrane</keyword>
<accession>A0A3S1ARN6</accession>
<evidence type="ECO:0000313" key="4">
    <source>
        <dbReference type="Proteomes" id="UP000271624"/>
    </source>
</evidence>
<name>A0A3S1ARN6_9CYAN</name>
<dbReference type="Gene3D" id="2.60.40.10">
    <property type="entry name" value="Immunoglobulins"/>
    <property type="match status" value="1"/>
</dbReference>
<feature type="region of interest" description="Disordered" evidence="1">
    <location>
        <begin position="106"/>
        <end position="166"/>
    </location>
</feature>
<evidence type="ECO:0000256" key="2">
    <source>
        <dbReference type="SAM" id="Phobius"/>
    </source>
</evidence>
<gene>
    <name evidence="3" type="ORF">DSM106972_000440</name>
</gene>
<sequence>MKTNLEKPNSEANIPNKLQLNHYGCQRVKTPHTISKPGSSVLRFALHKAMSVKGNAVVPFLAAIFIPSLSIFSAFVPKSAQAATLTAPSLSTSRDNASSTLIAEAEEGTTPASGQGSSNLTNPTFNNQIIPSSTPTVPNPESSVQNQEPNSTAQEVNQQQTQPTALPQGLTAQKVKLDIAPAGDPRAQADGRSTIRLRGTLTDEKGQPITGDVLVTLTSSAGKFVGADQSRDASGFQVIARDGEFTATLQTDIKPQQVRVRAAVDKIRVRDNARISPRVDQLDPRIVGPRSDDFFPQQNDTTILNSTIDSPLEAYTQVEFVTFLRPSLATGIINLRIGAGGTDYWGSFSDFLNPSRIDDGTTVDFKASVFATGKVGEWLFTGAFNSYRPINQDCEGRNRLFGSIQFCEQQYPVYGDSSTMIPTTPSIDSVYARFERTPSIPGAEPDYLMWGDYNTEEFSRISQLYTATTRQLHGLKLNYNFGPLQVTGMYANNIEGFQRDTFVPNGTSGNYFLSRRLLVPGSETVYVEAEEINRPGTVVERQPLYRDLDYEIDYDRGTLLFRRPILATDLNPFGATLVRRVVVSYQNEGGQNSNLYAGRIQYNFSNDLERKSFLAGSYLREDQGDNDFELYGADFLVSLGNVGKIIGEIARSNSDLITGDNVSGNAYRLEANVNFGERVLGEGYYRAVEPNFVNNATTSFSPGQTRYGASVLARATSTTSFRFSYDFEENYGTAPGRVVDFFDLFNPQPLARPGERISNELRTFRAGILQRFGTSRLSPEGSVEYVNRSREDRVNNTLSGDANQLVSRLKVPLGESLLFQAQNELNIDGNDPLYPNRTTLGLDWRAYQGVTFRLAHQFYDSSELLQGNSITTFDTLLDHKFSENTAITGRYSVLSAYNGLQGQGAVGLNNRWVLAPGLRMSVGYEYVFRNLFNATAAGPRYEQYYTVGQTASSLGLFSGSVYSLGLEYTDNPNFQASTRFEYRDGDESNNLVISASAAGKISPALTALVRYQQAGEANVFLPTSSSIGGTDGVRFQDLGDTSNLRIGLAYRDPTNDKFNALFKYEWRQNFDSIPETQLIGSTVTGHVLSMEGIYAPDWRWEFFGKFALRNGVTFASGDRFDGTAKLAQLRATYRLGYRTDLAVEGRWIGQDSNSNNGYTEYGLAVESGYYLTPDLRLAAGYSFGSVDVNGDRDFSGYRSEGGFYVNVSLKLNELLGGFGLQKPVPRQQQESEVQPVSTAPQTPPNPFPVNPSNESQPQTTPQTVPETAPQTTPQTAPTPGNQSSSELNTPNIQSNQEQTTPTPNTSVIEQQPTLQEQGTNKTDSLLNPNQQSELKQPTDVQSFVNQRTNDFDEPQEIAINSKLTSENAWFQPQKDINNKNIHLEEQNVVSYPAHSENQLGIKTLVPANKSGQQQLLDKLRKFTKAPIDFNQSLNAVTVQGVEERSKD</sequence>
<dbReference type="SUPFAM" id="SSF56935">
    <property type="entry name" value="Porins"/>
    <property type="match status" value="1"/>
</dbReference>
<evidence type="ECO:0008006" key="5">
    <source>
        <dbReference type="Google" id="ProtNLM"/>
    </source>
</evidence>
<feature type="region of interest" description="Disordered" evidence="1">
    <location>
        <begin position="1224"/>
        <end position="1338"/>
    </location>
</feature>
<feature type="compositionally biased region" description="Polar residues" evidence="1">
    <location>
        <begin position="110"/>
        <end position="165"/>
    </location>
</feature>
<protein>
    <recommendedName>
        <fullName evidence="5">TonB-dependent receptor</fullName>
    </recommendedName>
</protein>
<reference evidence="3" key="1">
    <citation type="submission" date="2018-12" db="EMBL/GenBank/DDBJ databases">
        <authorList>
            <person name="Will S."/>
            <person name="Neumann-Schaal M."/>
            <person name="Henke P."/>
        </authorList>
    </citation>
    <scope>NUCLEOTIDE SEQUENCE</scope>
    <source>
        <strain evidence="3">PCC 7102</strain>
    </source>
</reference>
<comment type="caution">
    <text evidence="3">The sequence shown here is derived from an EMBL/GenBank/DDBJ whole genome shotgun (WGS) entry which is preliminary data.</text>
</comment>
<keyword evidence="2" id="KW-0472">Membrane</keyword>
<proteinExistence type="predicted"/>
<dbReference type="InterPro" id="IPR013783">
    <property type="entry name" value="Ig-like_fold"/>
</dbReference>